<proteinExistence type="inferred from homology"/>
<dbReference type="GO" id="GO:0006457">
    <property type="term" value="P:protein folding"/>
    <property type="evidence" value="ECO:0007669"/>
    <property type="project" value="TreeGrafter"/>
</dbReference>
<dbReference type="OMA" id="GDCEVNQ"/>
<dbReference type="Proteomes" id="UP000014760">
    <property type="component" value="Unassembled WGS sequence"/>
</dbReference>
<reference evidence="5" key="1">
    <citation type="submission" date="2012-12" db="EMBL/GenBank/DDBJ databases">
        <authorList>
            <person name="Hellsten U."/>
            <person name="Grimwood J."/>
            <person name="Chapman J.A."/>
            <person name="Shapiro H."/>
            <person name="Aerts A."/>
            <person name="Otillar R.P."/>
            <person name="Terry A.Y."/>
            <person name="Boore J.L."/>
            <person name="Simakov O."/>
            <person name="Marletaz F."/>
            <person name="Cho S.-J."/>
            <person name="Edsinger-Gonzales E."/>
            <person name="Havlak P."/>
            <person name="Kuo D.-H."/>
            <person name="Larsson T."/>
            <person name="Lv J."/>
            <person name="Arendt D."/>
            <person name="Savage R."/>
            <person name="Osoegawa K."/>
            <person name="de Jong P."/>
            <person name="Lindberg D.R."/>
            <person name="Seaver E.C."/>
            <person name="Weisblat D.A."/>
            <person name="Putnam N.H."/>
            <person name="Grigoriev I.V."/>
            <person name="Rokhsar D.S."/>
        </authorList>
    </citation>
    <scope>NUCLEOTIDE SEQUENCE</scope>
    <source>
        <strain evidence="5">I ESC-2004</strain>
    </source>
</reference>
<dbReference type="GO" id="GO:0001671">
    <property type="term" value="F:ATPase activator activity"/>
    <property type="evidence" value="ECO:0007669"/>
    <property type="project" value="InterPro"/>
</dbReference>
<evidence type="ECO:0000313" key="5">
    <source>
        <dbReference type="Proteomes" id="UP000014760"/>
    </source>
</evidence>
<dbReference type="GO" id="GO:0005829">
    <property type="term" value="C:cytosol"/>
    <property type="evidence" value="ECO:0007669"/>
    <property type="project" value="TreeGrafter"/>
</dbReference>
<dbReference type="EMBL" id="AMQN01013776">
    <property type="status" value="NOT_ANNOTATED_CDS"/>
    <property type="molecule type" value="Genomic_DNA"/>
</dbReference>
<protein>
    <recommendedName>
        <fullName evidence="3">Activator of Hsp90 ATPase AHSA1-like N-terminal domain-containing protein</fullName>
    </recommendedName>
</protein>
<reference evidence="5" key="2">
    <citation type="journal article" date="2013" name="Nature">
        <title>Insights into bilaterian evolution from three spiralian genomes.</title>
        <authorList>
            <person name="Simakov O."/>
            <person name="Marletaz F."/>
            <person name="Cho S.J."/>
            <person name="Edsinger-Gonzales E."/>
            <person name="Havlak P."/>
            <person name="Hellsten U."/>
            <person name="Kuo D.H."/>
            <person name="Larsson T."/>
            <person name="Lv J."/>
            <person name="Arendt D."/>
            <person name="Savage R."/>
            <person name="Osoegawa K."/>
            <person name="de Jong P."/>
            <person name="Grimwood J."/>
            <person name="Chapman J.A."/>
            <person name="Shapiro H."/>
            <person name="Aerts A."/>
            <person name="Otillar R.P."/>
            <person name="Terry A.Y."/>
            <person name="Boore J.L."/>
            <person name="Grigoriev I.V."/>
            <person name="Lindberg D.R."/>
            <person name="Seaver E.C."/>
            <person name="Weisblat D.A."/>
            <person name="Putnam N.H."/>
            <person name="Rokhsar D.S."/>
        </authorList>
    </citation>
    <scope>NUCLEOTIDE SEQUENCE</scope>
    <source>
        <strain evidence="5">I ESC-2004</strain>
    </source>
</reference>
<organism evidence="4 5">
    <name type="scientific">Capitella teleta</name>
    <name type="common">Polychaete worm</name>
    <dbReference type="NCBI Taxonomy" id="283909"/>
    <lineage>
        <taxon>Eukaryota</taxon>
        <taxon>Metazoa</taxon>
        <taxon>Spiralia</taxon>
        <taxon>Lophotrochozoa</taxon>
        <taxon>Annelida</taxon>
        <taxon>Polychaeta</taxon>
        <taxon>Sedentaria</taxon>
        <taxon>Scolecida</taxon>
        <taxon>Capitellidae</taxon>
        <taxon>Capitella</taxon>
    </lineage>
</organism>
<accession>X1Z9S8</accession>
<dbReference type="EnsemblMetazoa" id="CapteT163441">
    <property type="protein sequence ID" value="CapteP163441"/>
    <property type="gene ID" value="CapteG163441"/>
</dbReference>
<dbReference type="SUPFAM" id="SSF103111">
    <property type="entry name" value="Activator of Hsp90 ATPase, Aha1"/>
    <property type="match status" value="1"/>
</dbReference>
<dbReference type="InterPro" id="IPR036338">
    <property type="entry name" value="Aha1"/>
</dbReference>
<dbReference type="HOGENOM" id="CLU_049046_0_0_1"/>
<dbReference type="PANTHER" id="PTHR13009">
    <property type="entry name" value="HEAT SHOCK PROTEIN 90 HSP90 CO-CHAPERONE AHA-1"/>
    <property type="match status" value="1"/>
</dbReference>
<dbReference type="Pfam" id="PF09229">
    <property type="entry name" value="Aha1_N"/>
    <property type="match status" value="1"/>
</dbReference>
<dbReference type="Gene3D" id="3.30.530.20">
    <property type="match status" value="1"/>
</dbReference>
<feature type="region of interest" description="Disordered" evidence="2">
    <location>
        <begin position="170"/>
        <end position="192"/>
    </location>
</feature>
<keyword evidence="5" id="KW-1185">Reference proteome</keyword>
<dbReference type="CDD" id="cd08892">
    <property type="entry name" value="SRPBCC_Aha1"/>
    <property type="match status" value="1"/>
</dbReference>
<feature type="domain" description="Activator of Hsp90 ATPase AHSA1-like N-terminal" evidence="3">
    <location>
        <begin position="29"/>
        <end position="164"/>
    </location>
</feature>
<comment type="similarity">
    <text evidence="1">Belongs to the AHA1 family.</text>
</comment>
<dbReference type="SMART" id="SM01000">
    <property type="entry name" value="Aha1_N"/>
    <property type="match status" value="1"/>
</dbReference>
<dbReference type="GO" id="GO:0051087">
    <property type="term" value="F:protein-folding chaperone binding"/>
    <property type="evidence" value="ECO:0007669"/>
    <property type="project" value="InterPro"/>
</dbReference>
<dbReference type="AlphaFoldDB" id="X1Z9S8"/>
<dbReference type="PANTHER" id="PTHR13009:SF22">
    <property type="entry name" value="LD43819P"/>
    <property type="match status" value="1"/>
</dbReference>
<dbReference type="InterPro" id="IPR015310">
    <property type="entry name" value="AHSA1-like_N"/>
</dbReference>
<dbReference type="Pfam" id="PF08327">
    <property type="entry name" value="AHSA1"/>
    <property type="match status" value="1"/>
</dbReference>
<name>X1Z9S8_CAPTE</name>
<dbReference type="SUPFAM" id="SSF55961">
    <property type="entry name" value="Bet v1-like"/>
    <property type="match status" value="1"/>
</dbReference>
<sequence length="346" mass="39688">MAKWGEGDPRWIVEEREDATNVNNWHWTEKNATGWSQKKLKSLLEGLKITNDLYSCEIKELTTVDGEASANNRKAKLIFFYEWDLKAEWSGEVLESAKVYKGKVEVPNLSEENEPEDLDIGFTVTDAKDDDAFKLKEFMRKEGEPKVRDQLAKYIQELKSEFSQGMILAKGKDSPQPQAQAKATNDAKSKLAQPVEGVPANKNIGVKIKCKILNDKQKFQCSAGDLYRALTDKDASDQMVKAYTRSDVQMSVEKGGRFRLFDDNITGDYQCLEFNKQIVMRWRFKTWPEEHYSTVTLDISESDNGTQLSLSQTGIPESEFERTKQGWVNYYWDAIRQTFGFGARLY</sequence>
<dbReference type="InterPro" id="IPR013538">
    <property type="entry name" value="ASHA1/2-like_C"/>
</dbReference>
<reference evidence="4" key="3">
    <citation type="submission" date="2015-06" db="UniProtKB">
        <authorList>
            <consortium name="EnsemblMetazoa"/>
        </authorList>
    </citation>
    <scope>IDENTIFICATION</scope>
</reference>
<evidence type="ECO:0000259" key="3">
    <source>
        <dbReference type="SMART" id="SM01000"/>
    </source>
</evidence>
<evidence type="ECO:0000256" key="2">
    <source>
        <dbReference type="SAM" id="MobiDB-lite"/>
    </source>
</evidence>
<evidence type="ECO:0000313" key="4">
    <source>
        <dbReference type="EnsemblMetazoa" id="CapteP163441"/>
    </source>
</evidence>
<dbReference type="InterPro" id="IPR023393">
    <property type="entry name" value="START-like_dom_sf"/>
</dbReference>
<evidence type="ECO:0000256" key="1">
    <source>
        <dbReference type="ARBA" id="ARBA00006817"/>
    </source>
</evidence>
<dbReference type="Gene3D" id="3.15.10.20">
    <property type="entry name" value="Activator of Hsp90 ATPase Aha1, N-terminal domain"/>
    <property type="match status" value="1"/>
</dbReference>